<dbReference type="PANTHER" id="PTHR33207">
    <property type="entry name" value="F-BOX DOMAIN CONTAINING PROTEIN-RELATED"/>
    <property type="match status" value="1"/>
</dbReference>
<proteinExistence type="predicted"/>
<gene>
    <name evidence="1" type="ORF">URODEC1_LOCUS11758</name>
</gene>
<evidence type="ECO:0000313" key="1">
    <source>
        <dbReference type="EMBL" id="CAL4905636.1"/>
    </source>
</evidence>
<evidence type="ECO:0000313" key="2">
    <source>
        <dbReference type="Proteomes" id="UP001497457"/>
    </source>
</evidence>
<name>A0ABC8WA43_9POAL</name>
<dbReference type="Proteomes" id="UP001497457">
    <property type="component" value="Chromosome 12b"/>
</dbReference>
<keyword evidence="2" id="KW-1185">Reference proteome</keyword>
<dbReference type="EMBL" id="OZ075122">
    <property type="protein sequence ID" value="CAL4905636.1"/>
    <property type="molecule type" value="Genomic_DNA"/>
</dbReference>
<protein>
    <recommendedName>
        <fullName evidence="3">F-box domain-containing protein</fullName>
    </recommendedName>
</protein>
<accession>A0ABC8WA43</accession>
<reference evidence="2" key="1">
    <citation type="submission" date="2024-06" db="EMBL/GenBank/DDBJ databases">
        <authorList>
            <person name="Ryan C."/>
        </authorList>
    </citation>
    <scope>NUCLEOTIDE SEQUENCE [LARGE SCALE GENOMIC DNA]</scope>
</reference>
<evidence type="ECO:0008006" key="3">
    <source>
        <dbReference type="Google" id="ProtNLM"/>
    </source>
</evidence>
<organism evidence="1 2">
    <name type="scientific">Urochloa decumbens</name>
    <dbReference type="NCBI Taxonomy" id="240449"/>
    <lineage>
        <taxon>Eukaryota</taxon>
        <taxon>Viridiplantae</taxon>
        <taxon>Streptophyta</taxon>
        <taxon>Embryophyta</taxon>
        <taxon>Tracheophyta</taxon>
        <taxon>Spermatophyta</taxon>
        <taxon>Magnoliopsida</taxon>
        <taxon>Liliopsida</taxon>
        <taxon>Poales</taxon>
        <taxon>Poaceae</taxon>
        <taxon>PACMAD clade</taxon>
        <taxon>Panicoideae</taxon>
        <taxon>Panicodae</taxon>
        <taxon>Paniceae</taxon>
        <taxon>Melinidinae</taxon>
        <taxon>Urochloa</taxon>
    </lineage>
</organism>
<reference evidence="1 2" key="2">
    <citation type="submission" date="2024-10" db="EMBL/GenBank/DDBJ databases">
        <authorList>
            <person name="Ryan C."/>
        </authorList>
    </citation>
    <scope>NUCLEOTIDE SEQUENCE [LARGE SCALE GENOMIC DNA]</scope>
</reference>
<dbReference type="AlphaFoldDB" id="A0ABC8WA43"/>
<dbReference type="InterPro" id="IPR036047">
    <property type="entry name" value="F-box-like_dom_sf"/>
</dbReference>
<sequence>MGKDSRRRAKKESRRRRRIANACARENSAPPPTRILDVLPDDLIKLILLRVRTTVCLFRAAATCKPLRRVVAGDGFLHRFRAIHGPRLLLGHYCISNAKGMDDKTAVFVPSPPRPGNNLRHRLSLDFLPGPSPYSYTHERVLVDSRGGLLAFLQGNWDAVVCDPWTRQYKKLHFPWGGHDDCCYYFMGAFLLDAAVDDDGGNGSPMSNYMLLCAYLVVDDYYDRVEVHARVFSARQDRWLEPPAGMDVGYGYWSCDSGWSLRAGGFVFWFSHESYVLAVDENSGEFSKFRLPAPPDDGLDYFRAYHLYDKHNIRVVGGGAEPESAVRIVCVADDGYLEVLMRVHGASECTVERRVGLCQLAKIEDKPDQSWRFVDTDTTPADLLEMGAFSPSSTFYFSLDVETMKLQRLDDRTINLSAARVFPYEIPWPQTISVCL</sequence>
<dbReference type="SUPFAM" id="SSF81383">
    <property type="entry name" value="F-box domain"/>
    <property type="match status" value="1"/>
</dbReference>